<dbReference type="Gene3D" id="3.40.50.12580">
    <property type="match status" value="1"/>
</dbReference>
<dbReference type="RefSeq" id="WP_034554722.1">
    <property type="nucleotide sequence ID" value="NZ_JRPC02000016.1"/>
</dbReference>
<dbReference type="EMBL" id="JRPC02000016">
    <property type="protein sequence ID" value="TLE15552.1"/>
    <property type="molecule type" value="Genomic_DNA"/>
</dbReference>
<dbReference type="InterPro" id="IPR043148">
    <property type="entry name" value="TagF_C"/>
</dbReference>
<keyword evidence="2" id="KW-1185">Reference proteome</keyword>
<comment type="caution">
    <text evidence="1">The sequence shown here is derived from an EMBL/GenBank/DDBJ whole genome shotgun (WGS) entry which is preliminary data.</text>
</comment>
<dbReference type="AlphaFoldDB" id="A0A4U8UEQ9"/>
<gene>
    <name evidence="1" type="ORF">LS72_006960</name>
</gene>
<organism evidence="1 2">
    <name type="scientific">Helicobacter apodemus</name>
    <dbReference type="NCBI Taxonomy" id="135569"/>
    <lineage>
        <taxon>Bacteria</taxon>
        <taxon>Pseudomonadati</taxon>
        <taxon>Campylobacterota</taxon>
        <taxon>Epsilonproteobacteria</taxon>
        <taxon>Campylobacterales</taxon>
        <taxon>Helicobacteraceae</taxon>
        <taxon>Helicobacter</taxon>
    </lineage>
</organism>
<name>A0A4U8UEQ9_9HELI</name>
<proteinExistence type="predicted"/>
<dbReference type="Proteomes" id="UP000029920">
    <property type="component" value="Unassembled WGS sequence"/>
</dbReference>
<protein>
    <submittedName>
        <fullName evidence="1">Uncharacterized protein</fullName>
    </submittedName>
</protein>
<sequence>MFYDTSNRLSAEKMGECLCLIGDYSSLVYTFPLTTLKPAILIGSDNQNAYKGISFYNPTLHFYARDVKECLESIEKIKNEDKDQRALSIKEYREKEVFNLGCSSAFIADFIAKKMKK</sequence>
<accession>A0A4U8UEQ9</accession>
<evidence type="ECO:0000313" key="2">
    <source>
        <dbReference type="Proteomes" id="UP000029920"/>
    </source>
</evidence>
<evidence type="ECO:0000313" key="1">
    <source>
        <dbReference type="EMBL" id="TLE15552.1"/>
    </source>
</evidence>
<reference evidence="1 2" key="1">
    <citation type="journal article" date="2014" name="Genome Announc.">
        <title>Draft genome sequences of eight enterohepatic helicobacter species isolated from both laboratory and wild rodents.</title>
        <authorList>
            <person name="Sheh A."/>
            <person name="Shen Z."/>
            <person name="Fox J.G."/>
        </authorList>
    </citation>
    <scope>NUCLEOTIDE SEQUENCE [LARGE SCALE GENOMIC DNA]</scope>
    <source>
        <strain evidence="1 2">MIT-03-7007</strain>
    </source>
</reference>